<dbReference type="InterPro" id="IPR051782">
    <property type="entry name" value="ABC_Transporter_VariousFunc"/>
</dbReference>
<dbReference type="InterPro" id="IPR003593">
    <property type="entry name" value="AAA+_ATPase"/>
</dbReference>
<dbReference type="PATRIC" id="fig|1423760.3.peg.2199"/>
<evidence type="ECO:0000256" key="2">
    <source>
        <dbReference type="ARBA" id="ARBA00022741"/>
    </source>
</evidence>
<accession>A0A0R1UM90</accession>
<dbReference type="GO" id="GO:0016887">
    <property type="term" value="F:ATP hydrolysis activity"/>
    <property type="evidence" value="ECO:0007669"/>
    <property type="project" value="InterPro"/>
</dbReference>
<gene>
    <name evidence="5" type="ORF">FC43_GL002098</name>
</gene>
<evidence type="ECO:0000313" key="6">
    <source>
        <dbReference type="Proteomes" id="UP000050816"/>
    </source>
</evidence>
<name>A0A0R1UM90_9LACO</name>
<dbReference type="InterPro" id="IPR003439">
    <property type="entry name" value="ABC_transporter-like_ATP-bd"/>
</dbReference>
<keyword evidence="5" id="KW-0456">Lyase</keyword>
<dbReference type="GO" id="GO:0005524">
    <property type="term" value="F:ATP binding"/>
    <property type="evidence" value="ECO:0007669"/>
    <property type="project" value="UniProtKB-KW"/>
</dbReference>
<dbReference type="SUPFAM" id="SSF52540">
    <property type="entry name" value="P-loop containing nucleoside triphosphate hydrolases"/>
    <property type="match status" value="1"/>
</dbReference>
<reference evidence="5 6" key="1">
    <citation type="journal article" date="2015" name="Genome Announc.">
        <title>Expanding the biotechnology potential of lactobacilli through comparative genomics of 213 strains and associated genera.</title>
        <authorList>
            <person name="Sun Z."/>
            <person name="Harris H.M."/>
            <person name="McCann A."/>
            <person name="Guo C."/>
            <person name="Argimon S."/>
            <person name="Zhang W."/>
            <person name="Yang X."/>
            <person name="Jeffery I.B."/>
            <person name="Cooney J.C."/>
            <person name="Kagawa T.F."/>
            <person name="Liu W."/>
            <person name="Song Y."/>
            <person name="Salvetti E."/>
            <person name="Wrobel A."/>
            <person name="Rasinkangas P."/>
            <person name="Parkhill J."/>
            <person name="Rea M.C."/>
            <person name="O'Sullivan O."/>
            <person name="Ritari J."/>
            <person name="Douillard F.P."/>
            <person name="Paul Ross R."/>
            <person name="Yang R."/>
            <person name="Briner A.E."/>
            <person name="Felis G.E."/>
            <person name="de Vos W.M."/>
            <person name="Barrangou R."/>
            <person name="Klaenhammer T.R."/>
            <person name="Caufield P.W."/>
            <person name="Cui Y."/>
            <person name="Zhang H."/>
            <person name="O'Toole P.W."/>
        </authorList>
    </citation>
    <scope>NUCLEOTIDE SEQUENCE [LARGE SCALE GENOMIC DNA]</scope>
    <source>
        <strain evidence="5 6">DSM 15946</strain>
    </source>
</reference>
<dbReference type="PANTHER" id="PTHR42939:SF5">
    <property type="entry name" value="ABC-TYPE TRANSPORTER ATP-BINDING PROTEIN ECSA"/>
    <property type="match status" value="1"/>
</dbReference>
<dbReference type="AlphaFoldDB" id="A0A0R1UM90"/>
<organism evidence="5 6">
    <name type="scientific">Limosilactobacillus ingluviei DSM 15946</name>
    <dbReference type="NCBI Taxonomy" id="1423760"/>
    <lineage>
        <taxon>Bacteria</taxon>
        <taxon>Bacillati</taxon>
        <taxon>Bacillota</taxon>
        <taxon>Bacilli</taxon>
        <taxon>Lactobacillales</taxon>
        <taxon>Lactobacillaceae</taxon>
        <taxon>Limosilactobacillus</taxon>
    </lineage>
</organism>
<keyword evidence="2" id="KW-0547">Nucleotide-binding</keyword>
<dbReference type="Proteomes" id="UP000050816">
    <property type="component" value="Unassembled WGS sequence"/>
</dbReference>
<dbReference type="PROSITE" id="PS00211">
    <property type="entry name" value="ABC_TRANSPORTER_1"/>
    <property type="match status" value="1"/>
</dbReference>
<dbReference type="Pfam" id="PF00005">
    <property type="entry name" value="ABC_tran"/>
    <property type="match status" value="1"/>
</dbReference>
<dbReference type="PROSITE" id="PS50893">
    <property type="entry name" value="ABC_TRANSPORTER_2"/>
    <property type="match status" value="1"/>
</dbReference>
<dbReference type="CDD" id="cd03230">
    <property type="entry name" value="ABC_DR_subfamily_A"/>
    <property type="match status" value="1"/>
</dbReference>
<evidence type="ECO:0000256" key="3">
    <source>
        <dbReference type="ARBA" id="ARBA00022840"/>
    </source>
</evidence>
<dbReference type="SMART" id="SM00382">
    <property type="entry name" value="AAA"/>
    <property type="match status" value="1"/>
</dbReference>
<dbReference type="GO" id="GO:0016829">
    <property type="term" value="F:lyase activity"/>
    <property type="evidence" value="ECO:0007669"/>
    <property type="project" value="UniProtKB-KW"/>
</dbReference>
<evidence type="ECO:0000256" key="1">
    <source>
        <dbReference type="ARBA" id="ARBA00022448"/>
    </source>
</evidence>
<evidence type="ECO:0000313" key="5">
    <source>
        <dbReference type="EMBL" id="KRL92440.1"/>
    </source>
</evidence>
<keyword evidence="3" id="KW-0067">ATP-binding</keyword>
<proteinExistence type="predicted"/>
<dbReference type="EMBL" id="AZFK01000005">
    <property type="protein sequence ID" value="KRL92440.1"/>
    <property type="molecule type" value="Genomic_DNA"/>
</dbReference>
<dbReference type="Gene3D" id="3.40.50.300">
    <property type="entry name" value="P-loop containing nucleotide triphosphate hydrolases"/>
    <property type="match status" value="1"/>
</dbReference>
<dbReference type="InterPro" id="IPR017871">
    <property type="entry name" value="ABC_transporter-like_CS"/>
</dbReference>
<protein>
    <submittedName>
        <fullName evidence="5">Phosphonate C-P lyase system protein PhnK</fullName>
    </submittedName>
</protein>
<comment type="caution">
    <text evidence="5">The sequence shown here is derived from an EMBL/GenBank/DDBJ whole genome shotgun (WGS) entry which is preliminary data.</text>
</comment>
<dbReference type="PANTHER" id="PTHR42939">
    <property type="entry name" value="ABC TRANSPORTER ATP-BINDING PROTEIN ALBC-RELATED"/>
    <property type="match status" value="1"/>
</dbReference>
<sequence length="255" mass="28134">MKTFLERPEKMTLEIKNLTGGYSQLPVLHQVSFTVAASELVGLIGLNGAGKSTTLNHIIGLMRPFSGQITLNGTALATDPVAYKQQIAYVPETPILYPELTLREHLALTIKAYQLAPEPAWQRAQELLTTFRLANKLDWFPADFSKGMKQKVMIVMAFLTEAKLFIVDEPFYGLDPLAVRDLLALIEARKQAGAAILMSTHVLDTAQRYCDRFVLLTDGRVKAQGTLADLKAQAPDPTASLDEIYLAMARGEQDA</sequence>
<keyword evidence="1" id="KW-0813">Transport</keyword>
<dbReference type="InterPro" id="IPR027417">
    <property type="entry name" value="P-loop_NTPase"/>
</dbReference>
<feature type="domain" description="ABC transporter" evidence="4">
    <location>
        <begin position="13"/>
        <end position="243"/>
    </location>
</feature>
<evidence type="ECO:0000259" key="4">
    <source>
        <dbReference type="PROSITE" id="PS50893"/>
    </source>
</evidence>